<reference evidence="3" key="1">
    <citation type="journal article" date="2017" name="bioRxiv">
        <title>Comparative analysis of the genomes of Stylophora pistillata and Acropora digitifera provides evidence for extensive differences between species of corals.</title>
        <authorList>
            <person name="Voolstra C.R."/>
            <person name="Li Y."/>
            <person name="Liew Y.J."/>
            <person name="Baumgarten S."/>
            <person name="Zoccola D."/>
            <person name="Flot J.-F."/>
            <person name="Tambutte S."/>
            <person name="Allemand D."/>
            <person name="Aranda M."/>
        </authorList>
    </citation>
    <scope>NUCLEOTIDE SEQUENCE [LARGE SCALE GENOMIC DNA]</scope>
</reference>
<evidence type="ECO:0000256" key="1">
    <source>
        <dbReference type="SAM" id="MobiDB-lite"/>
    </source>
</evidence>
<dbReference type="AlphaFoldDB" id="A0A2B4RA81"/>
<feature type="region of interest" description="Disordered" evidence="1">
    <location>
        <begin position="1"/>
        <end position="29"/>
    </location>
</feature>
<dbReference type="Proteomes" id="UP000225706">
    <property type="component" value="Unassembled WGS sequence"/>
</dbReference>
<keyword evidence="3" id="KW-1185">Reference proteome</keyword>
<feature type="non-terminal residue" evidence="2">
    <location>
        <position position="109"/>
    </location>
</feature>
<comment type="caution">
    <text evidence="2">The sequence shown here is derived from an EMBL/GenBank/DDBJ whole genome shotgun (WGS) entry which is preliminary data.</text>
</comment>
<sequence length="109" mass="13048">MKREDQELLERAEEKGNNEEKPQSEVVKQDDFFEDEFDREFWVKVRQKQSEGLSWSTAMNEVRVQRLIQRYKDNGKLDSEDPALVMIKTWPTSRKYKDNPDKLPGLEQL</sequence>
<dbReference type="EMBL" id="LSMT01001058">
    <property type="protein sequence ID" value="PFX13142.1"/>
    <property type="molecule type" value="Genomic_DNA"/>
</dbReference>
<protein>
    <submittedName>
        <fullName evidence="2">Uncharacterized protein</fullName>
    </submittedName>
</protein>
<proteinExistence type="predicted"/>
<accession>A0A2B4RA81</accession>
<gene>
    <name evidence="2" type="ORF">AWC38_SpisGene22802</name>
</gene>
<name>A0A2B4RA81_STYPI</name>
<dbReference type="OrthoDB" id="5980322at2759"/>
<evidence type="ECO:0000313" key="3">
    <source>
        <dbReference type="Proteomes" id="UP000225706"/>
    </source>
</evidence>
<evidence type="ECO:0000313" key="2">
    <source>
        <dbReference type="EMBL" id="PFX13142.1"/>
    </source>
</evidence>
<organism evidence="2 3">
    <name type="scientific">Stylophora pistillata</name>
    <name type="common">Smooth cauliflower coral</name>
    <dbReference type="NCBI Taxonomy" id="50429"/>
    <lineage>
        <taxon>Eukaryota</taxon>
        <taxon>Metazoa</taxon>
        <taxon>Cnidaria</taxon>
        <taxon>Anthozoa</taxon>
        <taxon>Hexacorallia</taxon>
        <taxon>Scleractinia</taxon>
        <taxon>Astrocoeniina</taxon>
        <taxon>Pocilloporidae</taxon>
        <taxon>Stylophora</taxon>
    </lineage>
</organism>